<evidence type="ECO:0000313" key="1">
    <source>
        <dbReference type="EMBL" id="MDQ0934772.1"/>
    </source>
</evidence>
<comment type="caution">
    <text evidence="1">The sequence shown here is derived from an EMBL/GenBank/DDBJ whole genome shotgun (WGS) entry which is preliminary data.</text>
</comment>
<protein>
    <submittedName>
        <fullName evidence="1">Uncharacterized protein</fullName>
    </submittedName>
</protein>
<keyword evidence="2" id="KW-1185">Reference proteome</keyword>
<name>A0ABU0RUE0_9ACTN</name>
<dbReference type="RefSeq" id="WP_307628320.1">
    <property type="nucleotide sequence ID" value="NZ_JAUSZS010000004.1"/>
</dbReference>
<organism evidence="1 2">
    <name type="scientific">Streptomyces turgidiscabies</name>
    <dbReference type="NCBI Taxonomy" id="85558"/>
    <lineage>
        <taxon>Bacteria</taxon>
        <taxon>Bacillati</taxon>
        <taxon>Actinomycetota</taxon>
        <taxon>Actinomycetes</taxon>
        <taxon>Kitasatosporales</taxon>
        <taxon>Streptomycetaceae</taxon>
        <taxon>Streptomyces</taxon>
    </lineage>
</organism>
<dbReference type="Proteomes" id="UP001223072">
    <property type="component" value="Unassembled WGS sequence"/>
</dbReference>
<gene>
    <name evidence="1" type="ORF">QFZ49_004712</name>
</gene>
<sequence length="82" mass="8851">MWLKMGAAAACSARLVEFWRSPRTTPGPDHLYGFQRSSWLALGVLVARAATGRLPFGTGAGNAVAYRVMSTDPPQAWSMHTS</sequence>
<dbReference type="EMBL" id="JAUSZS010000004">
    <property type="protein sequence ID" value="MDQ0934772.1"/>
    <property type="molecule type" value="Genomic_DNA"/>
</dbReference>
<reference evidence="1 2" key="1">
    <citation type="submission" date="2023-07" db="EMBL/GenBank/DDBJ databases">
        <title>Comparative genomics of wheat-associated soil bacteria to identify genetic determinants of phenazine resistance.</title>
        <authorList>
            <person name="Mouncey N."/>
        </authorList>
    </citation>
    <scope>NUCLEOTIDE SEQUENCE [LARGE SCALE GENOMIC DNA]</scope>
    <source>
        <strain evidence="1 2">W2I16</strain>
    </source>
</reference>
<evidence type="ECO:0000313" key="2">
    <source>
        <dbReference type="Proteomes" id="UP001223072"/>
    </source>
</evidence>
<proteinExistence type="predicted"/>
<accession>A0ABU0RUE0</accession>